<evidence type="ECO:0000313" key="1">
    <source>
        <dbReference type="EMBL" id="KNC65475.1"/>
    </source>
</evidence>
<dbReference type="EMBL" id="LFZX01000282">
    <property type="protein sequence ID" value="KNC65475.1"/>
    <property type="molecule type" value="Genomic_DNA"/>
</dbReference>
<dbReference type="Pfam" id="PF08282">
    <property type="entry name" value="Hydrolase_3"/>
    <property type="match status" value="1"/>
</dbReference>
<evidence type="ECO:0000313" key="2">
    <source>
        <dbReference type="Proteomes" id="UP000036850"/>
    </source>
</evidence>
<dbReference type="InterPro" id="IPR036412">
    <property type="entry name" value="HAD-like_sf"/>
</dbReference>
<gene>
    <name evidence="1" type="ORF">AC626_22895</name>
</gene>
<dbReference type="PATRIC" id="fig|43658.6.peg.2931"/>
<dbReference type="SUPFAM" id="SSF56784">
    <property type="entry name" value="HAD-like"/>
    <property type="match status" value="1"/>
</dbReference>
<comment type="caution">
    <text evidence="1">The sequence shown here is derived from an EMBL/GenBank/DDBJ whole genome shotgun (WGS) entry which is preliminary data.</text>
</comment>
<reference evidence="2" key="1">
    <citation type="submission" date="2015-07" db="EMBL/GenBank/DDBJ databases">
        <title>Draft genome sequence of a Pseudoalteromonas rubra strain, OCN096, isolated from Kaneohe Bay, Oahu, Hawaii.</title>
        <authorList>
            <person name="Beurmann S."/>
            <person name="Ushijima B."/>
            <person name="Belcaid M."/>
            <person name="Callahan S.M."/>
            <person name="Aeby G.S."/>
        </authorList>
    </citation>
    <scope>NUCLEOTIDE SEQUENCE [LARGE SCALE GENOMIC DNA]</scope>
    <source>
        <strain evidence="2">OCN096</strain>
    </source>
</reference>
<dbReference type="GO" id="GO:0016791">
    <property type="term" value="F:phosphatase activity"/>
    <property type="evidence" value="ECO:0007669"/>
    <property type="project" value="TreeGrafter"/>
</dbReference>
<dbReference type="Proteomes" id="UP000036850">
    <property type="component" value="Unassembled WGS sequence"/>
</dbReference>
<dbReference type="OrthoDB" id="9781413at2"/>
<dbReference type="PANTHER" id="PTHR10000">
    <property type="entry name" value="PHOSPHOSERINE PHOSPHATASE"/>
    <property type="match status" value="1"/>
</dbReference>
<dbReference type="Gene3D" id="3.30.1240.10">
    <property type="match status" value="1"/>
</dbReference>
<dbReference type="GO" id="GO:0005829">
    <property type="term" value="C:cytosol"/>
    <property type="evidence" value="ECO:0007669"/>
    <property type="project" value="TreeGrafter"/>
</dbReference>
<organism evidence="1 2">
    <name type="scientific">Pseudoalteromonas rubra</name>
    <dbReference type="NCBI Taxonomy" id="43658"/>
    <lineage>
        <taxon>Bacteria</taxon>
        <taxon>Pseudomonadati</taxon>
        <taxon>Pseudomonadota</taxon>
        <taxon>Gammaproteobacteria</taxon>
        <taxon>Alteromonadales</taxon>
        <taxon>Pseudoalteromonadaceae</taxon>
        <taxon>Pseudoalteromonas</taxon>
    </lineage>
</organism>
<protein>
    <recommendedName>
        <fullName evidence="3">Hydrolase</fullName>
    </recommendedName>
</protein>
<dbReference type="PANTHER" id="PTHR10000:SF8">
    <property type="entry name" value="HAD SUPERFAMILY HYDROLASE-LIKE, TYPE 3"/>
    <property type="match status" value="1"/>
</dbReference>
<proteinExistence type="predicted"/>
<dbReference type="InterPro" id="IPR023214">
    <property type="entry name" value="HAD_sf"/>
</dbReference>
<dbReference type="Gene3D" id="3.40.50.1000">
    <property type="entry name" value="HAD superfamily/HAD-like"/>
    <property type="match status" value="1"/>
</dbReference>
<accession>A0A0L0EM86</accession>
<evidence type="ECO:0008006" key="3">
    <source>
        <dbReference type="Google" id="ProtNLM"/>
    </source>
</evidence>
<name>A0A0L0EM86_9GAMM</name>
<dbReference type="AlphaFoldDB" id="A0A0L0EM86"/>
<dbReference type="GO" id="GO:0000287">
    <property type="term" value="F:magnesium ion binding"/>
    <property type="evidence" value="ECO:0007669"/>
    <property type="project" value="TreeGrafter"/>
</dbReference>
<sequence>MFTEIKAKHWLFDIDGTIAFDNQPVSTALTDALLELSADSDVIFATARPFRDVLQVLPTELRNNTISCTNGALLFKQHKVYAEQHLSKNTSIRLIHLLEDLDAPYILDCAQGFYLSRTSHPFFEYTQGSYKAPKISQQAALAQGINKIQVFDTQLIELLNRDAEQLRITIYPYAGVDFFDISPTGCCKSNLFQQLNIDPLNSIAFGNDSNDLHLIKQAQVGVCIGSHPQLNQAADLTLKQACPEQALINIIRERAFENL</sequence>